<reference evidence="2 3" key="1">
    <citation type="journal article" date="2016" name="Nat. Commun.">
        <title>Thousands of microbial genomes shed light on interconnected biogeochemical processes in an aquifer system.</title>
        <authorList>
            <person name="Anantharaman K."/>
            <person name="Brown C.T."/>
            <person name="Hug L.A."/>
            <person name="Sharon I."/>
            <person name="Castelle C.J."/>
            <person name="Probst A.J."/>
            <person name="Thomas B.C."/>
            <person name="Singh A."/>
            <person name="Wilkins M.J."/>
            <person name="Karaoz U."/>
            <person name="Brodie E.L."/>
            <person name="Williams K.H."/>
            <person name="Hubbard S.S."/>
            <person name="Banfield J.F."/>
        </authorList>
    </citation>
    <scope>NUCLEOTIDE SEQUENCE [LARGE SCALE GENOMIC DNA]</scope>
</reference>
<keyword evidence="1" id="KW-0472">Membrane</keyword>
<evidence type="ECO:0000313" key="2">
    <source>
        <dbReference type="EMBL" id="OGW97158.1"/>
    </source>
</evidence>
<gene>
    <name evidence="2" type="ORF">A3G33_08265</name>
</gene>
<evidence type="ECO:0008006" key="4">
    <source>
        <dbReference type="Google" id="ProtNLM"/>
    </source>
</evidence>
<comment type="caution">
    <text evidence="2">The sequence shown here is derived from an EMBL/GenBank/DDBJ whole genome shotgun (WGS) entry which is preliminary data.</text>
</comment>
<organism evidence="2 3">
    <name type="scientific">Candidatus Danuiimicrobium aquiferis</name>
    <dbReference type="NCBI Taxonomy" id="1801832"/>
    <lineage>
        <taxon>Bacteria</taxon>
        <taxon>Pseudomonadati</taxon>
        <taxon>Candidatus Omnitrophota</taxon>
        <taxon>Candidatus Danuiimicrobium</taxon>
    </lineage>
</organism>
<feature type="transmembrane region" description="Helical" evidence="1">
    <location>
        <begin position="32"/>
        <end position="52"/>
    </location>
</feature>
<keyword evidence="1" id="KW-0812">Transmembrane</keyword>
<name>A0A1G1KW43_9BACT</name>
<accession>A0A1G1KW43</accession>
<proteinExistence type="predicted"/>
<sequence length="215" mass="25288">MKTRFQTRVENMKRRYYEVFGDLEAQAEFFKLASLLLLCLLFFALFGAFMLAKRAPVVIRVSEVGKAEAIQDLQLHNAPSEYEIYDFSKTFTKRFRELNSYTLPSDSAEAWNRMSARYRKIADRDLVESGFFARFHETGLHAHIEFKEEAIERDTTEYVRVSLIGVRNIMSYNDPDYKESSLFKAELLLKKVPRSREVPWGLLVEDYREILLNKL</sequence>
<protein>
    <recommendedName>
        <fullName evidence="4">Bacterial virulence protein VirB8 domain-containing protein</fullName>
    </recommendedName>
</protein>
<dbReference type="Proteomes" id="UP000178187">
    <property type="component" value="Unassembled WGS sequence"/>
</dbReference>
<dbReference type="AlphaFoldDB" id="A0A1G1KW43"/>
<keyword evidence="1" id="KW-1133">Transmembrane helix</keyword>
<evidence type="ECO:0000313" key="3">
    <source>
        <dbReference type="Proteomes" id="UP000178187"/>
    </source>
</evidence>
<evidence type="ECO:0000256" key="1">
    <source>
        <dbReference type="SAM" id="Phobius"/>
    </source>
</evidence>
<dbReference type="EMBL" id="MHFR01000043">
    <property type="protein sequence ID" value="OGW97158.1"/>
    <property type="molecule type" value="Genomic_DNA"/>
</dbReference>